<dbReference type="InterPro" id="IPR045275">
    <property type="entry name" value="MscS_archaea/bacteria_type"/>
</dbReference>
<feature type="transmembrane region" description="Helical" evidence="1">
    <location>
        <begin position="80"/>
        <end position="101"/>
    </location>
</feature>
<dbReference type="Pfam" id="PF00924">
    <property type="entry name" value="MS_channel_2nd"/>
    <property type="match status" value="1"/>
</dbReference>
<dbReference type="PANTHER" id="PTHR30221">
    <property type="entry name" value="SMALL-CONDUCTANCE MECHANOSENSITIVE CHANNEL"/>
    <property type="match status" value="1"/>
</dbReference>
<evidence type="ECO:0000256" key="1">
    <source>
        <dbReference type="SAM" id="Phobius"/>
    </source>
</evidence>
<feature type="transmembrane region" description="Helical" evidence="1">
    <location>
        <begin position="113"/>
        <end position="134"/>
    </location>
</feature>
<dbReference type="RefSeq" id="WP_183477584.1">
    <property type="nucleotide sequence ID" value="NZ_JACIFO010000005.1"/>
</dbReference>
<feature type="domain" description="Mechanosensitive ion channel MscS" evidence="2">
    <location>
        <begin position="218"/>
        <end position="267"/>
    </location>
</feature>
<comment type="caution">
    <text evidence="3">The sequence shown here is derived from an EMBL/GenBank/DDBJ whole genome shotgun (WGS) entry which is preliminary data.</text>
</comment>
<protein>
    <recommendedName>
        <fullName evidence="2">Mechanosensitive ion channel MscS domain-containing protein</fullName>
    </recommendedName>
</protein>
<dbReference type="InterPro" id="IPR008910">
    <property type="entry name" value="MSC_TM_helix"/>
</dbReference>
<evidence type="ECO:0000313" key="3">
    <source>
        <dbReference type="EMBL" id="MBB4119230.1"/>
    </source>
</evidence>
<organism evidence="3 4">
    <name type="scientific">Mesonia hippocampi</name>
    <dbReference type="NCBI Taxonomy" id="1628250"/>
    <lineage>
        <taxon>Bacteria</taxon>
        <taxon>Pseudomonadati</taxon>
        <taxon>Bacteroidota</taxon>
        <taxon>Flavobacteriia</taxon>
        <taxon>Flavobacteriales</taxon>
        <taxon>Flavobacteriaceae</taxon>
        <taxon>Mesonia</taxon>
    </lineage>
</organism>
<dbReference type="Gene3D" id="1.10.287.1260">
    <property type="match status" value="1"/>
</dbReference>
<keyword evidence="1" id="KW-0812">Transmembrane</keyword>
<feature type="transmembrane region" description="Helical" evidence="1">
    <location>
        <begin position="25"/>
        <end position="46"/>
    </location>
</feature>
<gene>
    <name evidence="3" type="ORF">GGR32_001526</name>
</gene>
<accession>A0A840EQI2</accession>
<reference evidence="3 4" key="1">
    <citation type="submission" date="2020-08" db="EMBL/GenBank/DDBJ databases">
        <title>Genomic Encyclopedia of Type Strains, Phase IV (KMG-IV): sequencing the most valuable type-strain genomes for metagenomic binning, comparative biology and taxonomic classification.</title>
        <authorList>
            <person name="Goeker M."/>
        </authorList>
    </citation>
    <scope>NUCLEOTIDE SEQUENCE [LARGE SCALE GENOMIC DNA]</scope>
    <source>
        <strain evidence="3 4">DSM 29568</strain>
    </source>
</reference>
<keyword evidence="1" id="KW-0472">Membrane</keyword>
<dbReference type="AlphaFoldDB" id="A0A840EQI2"/>
<dbReference type="EMBL" id="JACIFO010000005">
    <property type="protein sequence ID" value="MBB4119230.1"/>
    <property type="molecule type" value="Genomic_DNA"/>
</dbReference>
<evidence type="ECO:0000259" key="2">
    <source>
        <dbReference type="Pfam" id="PF00924"/>
    </source>
</evidence>
<dbReference type="InterPro" id="IPR006685">
    <property type="entry name" value="MscS_channel_2nd"/>
</dbReference>
<feature type="transmembrane region" description="Helical" evidence="1">
    <location>
        <begin position="182"/>
        <end position="204"/>
    </location>
</feature>
<feature type="transmembrane region" description="Helical" evidence="1">
    <location>
        <begin position="155"/>
        <end position="176"/>
    </location>
</feature>
<sequence length="271" mass="30141">METPTLNLNILDSLYAKFADFLPKALMFIAFIVIGWLALKAILYLAKKLLKLTKIDKLSGKINNNDLVEKLNIKINPSSIILSFLKWFLILVLVIIGADMLKLSALSEQTAKLIAYLPNFFTALLLFLGGVYLANLLKKSVYSLLKSIDLSGAKLISLILFYFLIIMISITALNQAGVNTNIITNNLFLIIGAFLAAFTIAFGLGSRDIVYRLLLGFYTQKSIRTGSRVKIGDIEGIVLDVSNIYIIIKTSENKVVLPIKQLNNHKIEILD</sequence>
<evidence type="ECO:0000313" key="4">
    <source>
        <dbReference type="Proteomes" id="UP000553034"/>
    </source>
</evidence>
<dbReference type="Proteomes" id="UP000553034">
    <property type="component" value="Unassembled WGS sequence"/>
</dbReference>
<proteinExistence type="predicted"/>
<dbReference type="GO" id="GO:0008381">
    <property type="term" value="F:mechanosensitive monoatomic ion channel activity"/>
    <property type="evidence" value="ECO:0007669"/>
    <property type="project" value="InterPro"/>
</dbReference>
<name>A0A840EQI2_9FLAO</name>
<dbReference type="Pfam" id="PF05552">
    <property type="entry name" value="MS_channel_1st_1"/>
    <property type="match status" value="2"/>
</dbReference>
<dbReference type="PANTHER" id="PTHR30221:SF1">
    <property type="entry name" value="SMALL-CONDUCTANCE MECHANOSENSITIVE CHANNEL"/>
    <property type="match status" value="1"/>
</dbReference>
<keyword evidence="4" id="KW-1185">Reference proteome</keyword>
<keyword evidence="1" id="KW-1133">Transmembrane helix</keyword>
<dbReference type="GO" id="GO:0016020">
    <property type="term" value="C:membrane"/>
    <property type="evidence" value="ECO:0007669"/>
    <property type="project" value="InterPro"/>
</dbReference>